<keyword evidence="2" id="KW-0812">Transmembrane</keyword>
<feature type="region of interest" description="Disordered" evidence="1">
    <location>
        <begin position="1"/>
        <end position="20"/>
    </location>
</feature>
<feature type="transmembrane region" description="Helical" evidence="2">
    <location>
        <begin position="40"/>
        <end position="63"/>
    </location>
</feature>
<gene>
    <name evidence="3" type="ORF">LSAT_V11C600330860</name>
</gene>
<accession>A0A9R1V844</accession>
<evidence type="ECO:0000256" key="1">
    <source>
        <dbReference type="SAM" id="MobiDB-lite"/>
    </source>
</evidence>
<reference evidence="3 4" key="1">
    <citation type="journal article" date="2017" name="Nat. Commun.">
        <title>Genome assembly with in vitro proximity ligation data and whole-genome triplication in lettuce.</title>
        <authorList>
            <person name="Reyes-Chin-Wo S."/>
            <person name="Wang Z."/>
            <person name="Yang X."/>
            <person name="Kozik A."/>
            <person name="Arikit S."/>
            <person name="Song C."/>
            <person name="Xia L."/>
            <person name="Froenicke L."/>
            <person name="Lavelle D.O."/>
            <person name="Truco M.J."/>
            <person name="Xia R."/>
            <person name="Zhu S."/>
            <person name="Xu C."/>
            <person name="Xu H."/>
            <person name="Xu X."/>
            <person name="Cox K."/>
            <person name="Korf I."/>
            <person name="Meyers B.C."/>
            <person name="Michelmore R.W."/>
        </authorList>
    </citation>
    <scope>NUCLEOTIDE SEQUENCE [LARGE SCALE GENOMIC DNA]</scope>
    <source>
        <strain evidence="4">cv. Salinas</strain>
        <tissue evidence="3">Seedlings</tissue>
    </source>
</reference>
<dbReference type="InterPro" id="IPR055301">
    <property type="entry name" value="Lea14-like_2"/>
</dbReference>
<sequence>MADLESQSMRLAPAGVKSDEQPSTTTAIFRKPKYQESSKCIVYVLAAIVFLGTLFLIFGTVFLRVNNPKLRLRTVSIQNFQYENTNSTSLNITMLTEVTIDNENFGRYDFENCNAVILYGNSTIGGGVISGGRVGARNIKPVSVTMQIRSENLNISGSGSDSTELMEIISYAKMTGRVHALTIVDRRKTIEMNCTMTLNLRSRSITHPLCS</sequence>
<protein>
    <recommendedName>
        <fullName evidence="5">Late embryogenesis abundant protein LEA-2 subgroup domain-containing protein</fullName>
    </recommendedName>
</protein>
<proteinExistence type="predicted"/>
<evidence type="ECO:0000256" key="2">
    <source>
        <dbReference type="SAM" id="Phobius"/>
    </source>
</evidence>
<evidence type="ECO:0008006" key="5">
    <source>
        <dbReference type="Google" id="ProtNLM"/>
    </source>
</evidence>
<keyword evidence="4" id="KW-1185">Reference proteome</keyword>
<dbReference type="Gramene" id="rna-gnl|WGS:NBSK|LSAT_6X84881_mrna">
    <property type="protein sequence ID" value="cds-PLY93819.1"/>
    <property type="gene ID" value="gene-LSAT_6X84881"/>
</dbReference>
<organism evidence="3 4">
    <name type="scientific">Lactuca sativa</name>
    <name type="common">Garden lettuce</name>
    <dbReference type="NCBI Taxonomy" id="4236"/>
    <lineage>
        <taxon>Eukaryota</taxon>
        <taxon>Viridiplantae</taxon>
        <taxon>Streptophyta</taxon>
        <taxon>Embryophyta</taxon>
        <taxon>Tracheophyta</taxon>
        <taxon>Spermatophyta</taxon>
        <taxon>Magnoliopsida</taxon>
        <taxon>eudicotyledons</taxon>
        <taxon>Gunneridae</taxon>
        <taxon>Pentapetalae</taxon>
        <taxon>asterids</taxon>
        <taxon>campanulids</taxon>
        <taxon>Asterales</taxon>
        <taxon>Asteraceae</taxon>
        <taxon>Cichorioideae</taxon>
        <taxon>Cichorieae</taxon>
        <taxon>Lactucinae</taxon>
        <taxon>Lactuca</taxon>
    </lineage>
</organism>
<dbReference type="Proteomes" id="UP000235145">
    <property type="component" value="Unassembled WGS sequence"/>
</dbReference>
<comment type="caution">
    <text evidence="3">The sequence shown here is derived from an EMBL/GenBank/DDBJ whole genome shotgun (WGS) entry which is preliminary data.</text>
</comment>
<name>A0A9R1V844_LACSA</name>
<evidence type="ECO:0000313" key="4">
    <source>
        <dbReference type="Proteomes" id="UP000235145"/>
    </source>
</evidence>
<dbReference type="AlphaFoldDB" id="A0A9R1V844"/>
<keyword evidence="2" id="KW-1133">Transmembrane helix</keyword>
<evidence type="ECO:0000313" key="3">
    <source>
        <dbReference type="EMBL" id="KAJ0200624.1"/>
    </source>
</evidence>
<dbReference type="EMBL" id="NBSK02000006">
    <property type="protein sequence ID" value="KAJ0200624.1"/>
    <property type="molecule type" value="Genomic_DNA"/>
</dbReference>
<keyword evidence="2" id="KW-0472">Membrane</keyword>
<dbReference type="PANTHER" id="PTHR31852">
    <property type="entry name" value="LATE EMBRYOGENESIS ABUNDANT (LEA) HYDROXYPROLINE-RICH GLYCOPROTEIN FAMILY"/>
    <property type="match status" value="1"/>
</dbReference>